<keyword evidence="3" id="KW-1185">Reference proteome</keyword>
<gene>
    <name evidence="2" type="ORF">DFJ67_0414</name>
</gene>
<feature type="transmembrane region" description="Helical" evidence="1">
    <location>
        <begin position="36"/>
        <end position="52"/>
    </location>
</feature>
<dbReference type="AlphaFoldDB" id="A0A3D9ZAN3"/>
<keyword evidence="1" id="KW-0472">Membrane</keyword>
<protein>
    <submittedName>
        <fullName evidence="2">DNA-binding transcriptional regulator of glucitol operon</fullName>
    </submittedName>
</protein>
<organism evidence="2 3">
    <name type="scientific">Asanoa ferruginea</name>
    <dbReference type="NCBI Taxonomy" id="53367"/>
    <lineage>
        <taxon>Bacteria</taxon>
        <taxon>Bacillati</taxon>
        <taxon>Actinomycetota</taxon>
        <taxon>Actinomycetes</taxon>
        <taxon>Micromonosporales</taxon>
        <taxon>Micromonosporaceae</taxon>
        <taxon>Asanoa</taxon>
    </lineage>
</organism>
<proteinExistence type="predicted"/>
<reference evidence="2 3" key="1">
    <citation type="submission" date="2018-08" db="EMBL/GenBank/DDBJ databases">
        <title>Sequencing the genomes of 1000 actinobacteria strains.</title>
        <authorList>
            <person name="Klenk H.-P."/>
        </authorList>
    </citation>
    <scope>NUCLEOTIDE SEQUENCE [LARGE SCALE GENOMIC DNA]</scope>
    <source>
        <strain evidence="2 3">DSM 44099</strain>
    </source>
</reference>
<sequence length="147" mass="15683">MLAKHVLAVVLIGGFLALGWWQVARASGGNALSWGYAFEWPLFAGFVGFLWYREIREALGTPAVVQDPAAEASAEPVAPLPPVLGTRAPKLGSGFRRPVLVPRRQPAPVGPAAADPVLDEYNDYLAWLNANPGAKAAQYPGRRRGPG</sequence>
<dbReference type="GO" id="GO:0003677">
    <property type="term" value="F:DNA binding"/>
    <property type="evidence" value="ECO:0007669"/>
    <property type="project" value="UniProtKB-KW"/>
</dbReference>
<keyword evidence="1" id="KW-1133">Transmembrane helix</keyword>
<evidence type="ECO:0000256" key="1">
    <source>
        <dbReference type="SAM" id="Phobius"/>
    </source>
</evidence>
<accession>A0A3D9ZAN3</accession>
<dbReference type="EMBL" id="QUMQ01000001">
    <property type="protein sequence ID" value="REF94476.1"/>
    <property type="molecule type" value="Genomic_DNA"/>
</dbReference>
<evidence type="ECO:0000313" key="2">
    <source>
        <dbReference type="EMBL" id="REF94476.1"/>
    </source>
</evidence>
<keyword evidence="1" id="KW-0812">Transmembrane</keyword>
<name>A0A3D9ZAN3_9ACTN</name>
<comment type="caution">
    <text evidence="2">The sequence shown here is derived from an EMBL/GenBank/DDBJ whole genome shotgun (WGS) entry which is preliminary data.</text>
</comment>
<dbReference type="Proteomes" id="UP000256913">
    <property type="component" value="Unassembled WGS sequence"/>
</dbReference>
<evidence type="ECO:0000313" key="3">
    <source>
        <dbReference type="Proteomes" id="UP000256913"/>
    </source>
</evidence>
<keyword evidence="2" id="KW-0238">DNA-binding</keyword>